<dbReference type="Pfam" id="PF08208">
    <property type="entry name" value="RNA_polI_A34"/>
    <property type="match status" value="1"/>
</dbReference>
<evidence type="ECO:0008006" key="4">
    <source>
        <dbReference type="Google" id="ProtNLM"/>
    </source>
</evidence>
<feature type="region of interest" description="Disordered" evidence="1">
    <location>
        <begin position="310"/>
        <end position="330"/>
    </location>
</feature>
<keyword evidence="3" id="KW-1185">Reference proteome</keyword>
<dbReference type="PANTHER" id="PTHR28155">
    <property type="entry name" value="ACR243WP"/>
    <property type="match status" value="1"/>
</dbReference>
<dbReference type="Proteomes" id="UP001521222">
    <property type="component" value="Unassembled WGS sequence"/>
</dbReference>
<reference evidence="2 3" key="1">
    <citation type="submission" date="2024-02" db="EMBL/GenBank/DDBJ databases">
        <title>De novo assembly and annotation of 12 fungi associated with fruit tree decline syndrome in Ontario, Canada.</title>
        <authorList>
            <person name="Sulman M."/>
            <person name="Ellouze W."/>
            <person name="Ilyukhin E."/>
        </authorList>
    </citation>
    <scope>NUCLEOTIDE SEQUENCE [LARGE SCALE GENOMIC DNA]</scope>
    <source>
        <strain evidence="2 3">M97-236</strain>
    </source>
</reference>
<feature type="compositionally biased region" description="Acidic residues" evidence="1">
    <location>
        <begin position="138"/>
        <end position="150"/>
    </location>
</feature>
<proteinExistence type="predicted"/>
<dbReference type="Gene3D" id="6.20.250.70">
    <property type="match status" value="1"/>
</dbReference>
<comment type="caution">
    <text evidence="2">The sequence shown here is derived from an EMBL/GenBank/DDBJ whole genome shotgun (WGS) entry which is preliminary data.</text>
</comment>
<accession>A0ABR3QVS9</accession>
<dbReference type="InterPro" id="IPR053263">
    <property type="entry name" value="Euk_RPA34_RNAP_subunit"/>
</dbReference>
<feature type="compositionally biased region" description="Basic and acidic residues" evidence="1">
    <location>
        <begin position="48"/>
        <end position="59"/>
    </location>
</feature>
<feature type="region of interest" description="Disordered" evidence="1">
    <location>
        <begin position="356"/>
        <end position="430"/>
    </location>
</feature>
<feature type="region of interest" description="Disordered" evidence="1">
    <location>
        <begin position="1"/>
        <end position="188"/>
    </location>
</feature>
<evidence type="ECO:0000313" key="3">
    <source>
        <dbReference type="Proteomes" id="UP001521222"/>
    </source>
</evidence>
<gene>
    <name evidence="2" type="ORF">SLS59_007998</name>
</gene>
<dbReference type="EMBL" id="JAKIXB020000030">
    <property type="protein sequence ID" value="KAL1596009.1"/>
    <property type="molecule type" value="Genomic_DNA"/>
</dbReference>
<feature type="compositionally biased region" description="Basic and acidic residues" evidence="1">
    <location>
        <begin position="118"/>
        <end position="137"/>
    </location>
</feature>
<evidence type="ECO:0000256" key="1">
    <source>
        <dbReference type="SAM" id="MobiDB-lite"/>
    </source>
</evidence>
<feature type="compositionally biased region" description="Basic and acidic residues" evidence="1">
    <location>
        <begin position="410"/>
        <end position="422"/>
    </location>
</feature>
<feature type="compositionally biased region" description="Basic and acidic residues" evidence="1">
    <location>
        <begin position="74"/>
        <end position="90"/>
    </location>
</feature>
<dbReference type="InterPro" id="IPR013240">
    <property type="entry name" value="DNA-dir_RNA_pol1_su_RPA34"/>
</dbReference>
<protein>
    <recommendedName>
        <fullName evidence="4">DNA-directed RNA polymerase I subunit RPA34.5</fullName>
    </recommendedName>
</protein>
<dbReference type="PANTHER" id="PTHR28155:SF1">
    <property type="entry name" value="DNA-DIRECTED RNA POLYMERASE I SUBUNIT RPA34.5-DOMAIN-CONTAINING PROTEIN"/>
    <property type="match status" value="1"/>
</dbReference>
<evidence type="ECO:0000313" key="2">
    <source>
        <dbReference type="EMBL" id="KAL1596009.1"/>
    </source>
</evidence>
<name>A0ABR3QVS9_9PLEO</name>
<sequence length="430" mass="45941">MSAKKTPVPLPGSKSNSKSKTVPPKSALSQELVGSDDDSSTESAPKAKKAEKQKAEKPKATIGVHRPNGAAKSSSKEKTTSKSTSKDKPAPKKPAPKTITPEQVDELSSSEVSDDSDAPARDIQTKLPGEVEMKDASSESDSDSESDNSSEEAAAKPAQKSTQPIQSKPVEVELRAAKPYAPPKGYNLVSEKDRTTSKAAKIFDDLQGKQVWHITAPAGVSLEELESIAMDKAMKGESILSHKGTHYGFSTTEKSEDGPREVLVLQKNGYGAGTDAVHLHTIPTDLDIVPAKINQTLHLQELVRLPKLTSKQADPNAGSEAAASITRSTIRAPRPQVKGLKMRYLPLGFVGAESGGVLGDTDSEDDGVPQERAGLAAPNGLNLPTKAPKRKHTEVNGDEAPSKKVKKHRTPEEIKKREEKKAKKEKKAKA</sequence>
<organism evidence="2 3">
    <name type="scientific">Nothophoma quercina</name>
    <dbReference type="NCBI Taxonomy" id="749835"/>
    <lineage>
        <taxon>Eukaryota</taxon>
        <taxon>Fungi</taxon>
        <taxon>Dikarya</taxon>
        <taxon>Ascomycota</taxon>
        <taxon>Pezizomycotina</taxon>
        <taxon>Dothideomycetes</taxon>
        <taxon>Pleosporomycetidae</taxon>
        <taxon>Pleosporales</taxon>
        <taxon>Pleosporineae</taxon>
        <taxon>Didymellaceae</taxon>
        <taxon>Nothophoma</taxon>
    </lineage>
</organism>